<dbReference type="AlphaFoldDB" id="A0A0A1GPE5"/>
<evidence type="ECO:0000259" key="1">
    <source>
        <dbReference type="Pfam" id="PF00668"/>
    </source>
</evidence>
<dbReference type="Pfam" id="PF00668">
    <property type="entry name" value="Condensation"/>
    <property type="match status" value="1"/>
</dbReference>
<dbReference type="GO" id="GO:0043041">
    <property type="term" value="P:amino acid activation for nonribosomal peptide biosynthetic process"/>
    <property type="evidence" value="ECO:0007669"/>
    <property type="project" value="TreeGrafter"/>
</dbReference>
<dbReference type="GO" id="GO:0008610">
    <property type="term" value="P:lipid biosynthetic process"/>
    <property type="evidence" value="ECO:0007669"/>
    <property type="project" value="UniProtKB-ARBA"/>
</dbReference>
<accession>A0A0A1GPE5</accession>
<name>A0A0A1GPE5_9ACTN</name>
<dbReference type="GO" id="GO:0047527">
    <property type="term" value="F:2,3-dihydroxybenzoate-serine ligase activity"/>
    <property type="evidence" value="ECO:0007669"/>
    <property type="project" value="TreeGrafter"/>
</dbReference>
<gene>
    <name evidence="2" type="primary">pgm19</name>
</gene>
<dbReference type="GO" id="GO:0009366">
    <property type="term" value="C:enterobactin synthetase complex"/>
    <property type="evidence" value="ECO:0007669"/>
    <property type="project" value="TreeGrafter"/>
</dbReference>
<dbReference type="PANTHER" id="PTHR45527:SF1">
    <property type="entry name" value="FATTY ACID SYNTHASE"/>
    <property type="match status" value="1"/>
</dbReference>
<sequence>MSAPLSLPTLGYQEGRLLMDERSRTLGVPSVRTISQAYRVRGPLDLALLEQATARLAERHEALRTRFSGPTEQTVHPAAPAGGVRLHTDAVGDEAAAVARVRAEADRPLPADRPERLGVSVVRVADDDHFVVLVFDHLVVDGWARGVLTDELSHLYSALAAGREPRLAEVTYAYRDHVRDQNGLLAGPDGERMMDFWRERLATTGAIPRLDVPRLPPGATPEGGYQARRLPAAAVARIRAFAARERVTLFMLVLCGLYVALREHTGEDDQAVAVNVYNRETADRENLVAPLAELLVVRTDLAGADTFRAALRRVRTASLDAQENGAVPFSELVKAFNPGEYADPDVPIGVVLNMLYAQLHGGGLDLAPAATEPFPLSDEGFRPRSELMLVGEAGADELALTAYYQADRLPAAFVTALLDRLVALLETVVDEPLLPLDGRGV</sequence>
<dbReference type="InterPro" id="IPR001242">
    <property type="entry name" value="Condensation_dom"/>
</dbReference>
<evidence type="ECO:0000313" key="2">
    <source>
        <dbReference type="EMBL" id="BAP82665.1"/>
    </source>
</evidence>
<dbReference type="GO" id="GO:0005829">
    <property type="term" value="C:cytosol"/>
    <property type="evidence" value="ECO:0007669"/>
    <property type="project" value="TreeGrafter"/>
</dbReference>
<dbReference type="Gene3D" id="3.30.559.10">
    <property type="entry name" value="Chloramphenicol acetyltransferase-like domain"/>
    <property type="match status" value="1"/>
</dbReference>
<dbReference type="GO" id="GO:0031177">
    <property type="term" value="F:phosphopantetheine binding"/>
    <property type="evidence" value="ECO:0007669"/>
    <property type="project" value="TreeGrafter"/>
</dbReference>
<proteinExistence type="predicted"/>
<reference evidence="2" key="1">
    <citation type="journal article" date="2015" name="Nat. Chem. Biol.">
        <title>A peptide ligase and the ribosome cooperate to synthesize the peptide pheganomycin.</title>
        <authorList>
            <person name="Noike M."/>
            <person name="Matsui T."/>
            <person name="Ooya K."/>
            <person name="Sasaki I."/>
            <person name="Ohtaki S."/>
            <person name="Hamano Y."/>
            <person name="Maruyama C."/>
            <person name="Ishikawa J."/>
            <person name="Satoh Y."/>
            <person name="Ito H."/>
            <person name="Morita H."/>
            <person name="Dairi T."/>
        </authorList>
    </citation>
    <scope>NUCLEOTIDE SEQUENCE</scope>
    <source>
        <strain evidence="2">MD227-A9</strain>
    </source>
</reference>
<dbReference type="Gene3D" id="3.30.559.30">
    <property type="entry name" value="Nonribosomal peptide synthetase, condensation domain"/>
    <property type="match status" value="1"/>
</dbReference>
<dbReference type="GO" id="GO:0009239">
    <property type="term" value="P:enterobactin biosynthetic process"/>
    <property type="evidence" value="ECO:0007669"/>
    <property type="project" value="TreeGrafter"/>
</dbReference>
<dbReference type="SUPFAM" id="SSF52777">
    <property type="entry name" value="CoA-dependent acyltransferases"/>
    <property type="match status" value="2"/>
</dbReference>
<organism evidence="2">
    <name type="scientific">Streptomyces cirratus</name>
    <dbReference type="NCBI Taxonomy" id="68187"/>
    <lineage>
        <taxon>Bacteria</taxon>
        <taxon>Bacillati</taxon>
        <taxon>Actinomycetota</taxon>
        <taxon>Actinomycetes</taxon>
        <taxon>Kitasatosporales</taxon>
        <taxon>Streptomycetaceae</taxon>
        <taxon>Streptomyces</taxon>
    </lineage>
</organism>
<dbReference type="PANTHER" id="PTHR45527">
    <property type="entry name" value="NONRIBOSOMAL PEPTIDE SYNTHETASE"/>
    <property type="match status" value="1"/>
</dbReference>
<feature type="domain" description="Condensation" evidence="1">
    <location>
        <begin position="37"/>
        <end position="436"/>
    </location>
</feature>
<dbReference type="EMBL" id="AB896796">
    <property type="protein sequence ID" value="BAP82665.1"/>
    <property type="molecule type" value="Genomic_DNA"/>
</dbReference>
<protein>
    <submittedName>
        <fullName evidence="2">Non-ribosomal peptide synthetase C-domain containing protein</fullName>
    </submittedName>
</protein>
<dbReference type="InterPro" id="IPR023213">
    <property type="entry name" value="CAT-like_dom_sf"/>
</dbReference>